<evidence type="ECO:0000313" key="2">
    <source>
        <dbReference type="EMBL" id="MEE1674796.1"/>
    </source>
</evidence>
<evidence type="ECO:0000313" key="3">
    <source>
        <dbReference type="Proteomes" id="UP001310248"/>
    </source>
</evidence>
<keyword evidence="1" id="KW-0472">Membrane</keyword>
<protein>
    <submittedName>
        <fullName evidence="2">Uncharacterized protein</fullName>
    </submittedName>
</protein>
<comment type="caution">
    <text evidence="2">The sequence shown here is derived from an EMBL/GenBank/DDBJ whole genome shotgun (WGS) entry which is preliminary data.</text>
</comment>
<dbReference type="RefSeq" id="WP_329775844.1">
    <property type="nucleotide sequence ID" value="NZ_JAYDYW010000010.1"/>
</dbReference>
<dbReference type="Proteomes" id="UP001310248">
    <property type="component" value="Unassembled WGS sequence"/>
</dbReference>
<name>A0ABU7G5W3_9ALTE</name>
<keyword evidence="3" id="KW-1185">Reference proteome</keyword>
<proteinExistence type="predicted"/>
<reference evidence="2 3" key="2">
    <citation type="submission" date="2023-12" db="EMBL/GenBank/DDBJ databases">
        <authorList>
            <consortium name="Cladostephus spongiosus"/>
            <person name="Lorente B."/>
            <person name="Cabral C."/>
            <person name="Frias J."/>
            <person name="Faria J."/>
            <person name="Toubarro D."/>
        </authorList>
    </citation>
    <scope>NUCLEOTIDE SEQUENCE [LARGE SCALE GENOMIC DNA]</scope>
    <source>
        <strain evidence="2 3">ZMCS4</strain>
    </source>
</reference>
<gene>
    <name evidence="2" type="ORF">SNR37_000115</name>
</gene>
<feature type="transmembrane region" description="Helical" evidence="1">
    <location>
        <begin position="51"/>
        <end position="72"/>
    </location>
</feature>
<organism evidence="2 3">
    <name type="scientific">Agarivorans aestuarii</name>
    <dbReference type="NCBI Taxonomy" id="1563703"/>
    <lineage>
        <taxon>Bacteria</taxon>
        <taxon>Pseudomonadati</taxon>
        <taxon>Pseudomonadota</taxon>
        <taxon>Gammaproteobacteria</taxon>
        <taxon>Alteromonadales</taxon>
        <taxon>Alteromonadaceae</taxon>
        <taxon>Agarivorans</taxon>
    </lineage>
</organism>
<accession>A0ABU7G5W3</accession>
<reference evidence="3" key="1">
    <citation type="submission" date="2023-07" db="EMBL/GenBank/DDBJ databases">
        <title>Draft genome sequence of Agarivorans aestuarii strain ZMCS4, a CAZymes producing bacteria isolated from the marine brown algae Clodostephus spongiosus.</title>
        <authorList>
            <person name="Lorente B."/>
            <person name="Cabral C."/>
            <person name="Frias J."/>
            <person name="Faria J."/>
            <person name="Toubarro D."/>
        </authorList>
    </citation>
    <scope>NUCLEOTIDE SEQUENCE [LARGE SCALE GENOMIC DNA]</scope>
    <source>
        <strain evidence="3">ZMCS4</strain>
    </source>
</reference>
<evidence type="ECO:0000256" key="1">
    <source>
        <dbReference type="SAM" id="Phobius"/>
    </source>
</evidence>
<keyword evidence="1" id="KW-1133">Transmembrane helix</keyword>
<sequence>MNNSEKIAELEKKITRVTWIESPGAIMFGLGLYGKYGTGENAFHPLLNDVAVVNSLLVAGGLIMIWGGYNIFTLKRQQNRLTKT</sequence>
<keyword evidence="1" id="KW-0812">Transmembrane</keyword>
<dbReference type="EMBL" id="JAYDYW010000010">
    <property type="protein sequence ID" value="MEE1674796.1"/>
    <property type="molecule type" value="Genomic_DNA"/>
</dbReference>